<keyword evidence="3" id="KW-0809">Transit peptide</keyword>
<proteinExistence type="inferred from homology"/>
<dbReference type="Gene3D" id="3.10.450.240">
    <property type="match status" value="1"/>
</dbReference>
<dbReference type="InterPro" id="IPR007379">
    <property type="entry name" value="Tim44-like_dom"/>
</dbReference>
<evidence type="ECO:0000256" key="6">
    <source>
        <dbReference type="SAM" id="Phobius"/>
    </source>
</evidence>
<dbReference type="Pfam" id="PF04280">
    <property type="entry name" value="Tim44"/>
    <property type="match status" value="1"/>
</dbReference>
<feature type="transmembrane region" description="Helical" evidence="6">
    <location>
        <begin position="6"/>
        <end position="23"/>
    </location>
</feature>
<name>A0ABT3HE37_9HYPH</name>
<protein>
    <submittedName>
        <fullName evidence="8">Lipid-binding transport protein (Tim44 family)</fullName>
    </submittedName>
</protein>
<dbReference type="RefSeq" id="WP_264602282.1">
    <property type="nucleotide sequence ID" value="NZ_JAOQNS010000008.1"/>
</dbReference>
<reference evidence="9" key="1">
    <citation type="submission" date="2023-07" db="EMBL/GenBank/DDBJ databases">
        <title>Genome sequencing of Purple Non-Sulfur Bacteria from various extreme environments.</title>
        <authorList>
            <person name="Mayer M."/>
        </authorList>
    </citation>
    <scope>NUCLEOTIDE SEQUENCE [LARGE SCALE GENOMIC DNA]</scope>
    <source>
        <strain evidence="9">DSM 17935</strain>
    </source>
</reference>
<keyword evidence="6" id="KW-0812">Transmembrane</keyword>
<evidence type="ECO:0000256" key="3">
    <source>
        <dbReference type="ARBA" id="ARBA00022946"/>
    </source>
</evidence>
<evidence type="ECO:0000259" key="7">
    <source>
        <dbReference type="SMART" id="SM00978"/>
    </source>
</evidence>
<dbReference type="Proteomes" id="UP001209755">
    <property type="component" value="Unassembled WGS sequence"/>
</dbReference>
<dbReference type="NCBIfam" id="NF033779">
    <property type="entry name" value="Tim44_TimA_adap"/>
    <property type="match status" value="1"/>
</dbReference>
<evidence type="ECO:0000313" key="8">
    <source>
        <dbReference type="EMBL" id="MCW2308672.1"/>
    </source>
</evidence>
<comment type="subcellular location">
    <subcellularLocation>
        <location evidence="1">Membrane</location>
    </subcellularLocation>
</comment>
<dbReference type="EMBL" id="JAOQNS010000008">
    <property type="protein sequence ID" value="MCW2308672.1"/>
    <property type="molecule type" value="Genomic_DNA"/>
</dbReference>
<evidence type="ECO:0000256" key="4">
    <source>
        <dbReference type="ARBA" id="ARBA00023136"/>
    </source>
</evidence>
<dbReference type="InterPro" id="IPR032710">
    <property type="entry name" value="NTF2-like_dom_sf"/>
</dbReference>
<sequence length="240" mass="26541">MTEFLDVYNIFFLILAVAIFLRLRSVLGRRTGHERPPFDPYSSRGEQEKPARSGGDNVVTLPRHRDEPPATGIETDERMENVDRMAPEGSALNTALRTIVSADRSFDAKHFLTGARSAYEMIVTAFADGDRRALQNLLANDVYDSFVGAIADRESRGETIESTFIGIDKAEIVEAALQGTTAQITVRFKSQLISVTKDSEGRIVEGDPNAVNEVTDIWTFARDTESPDPNWKLVATESGD</sequence>
<keyword evidence="9" id="KW-1185">Reference proteome</keyword>
<evidence type="ECO:0000256" key="1">
    <source>
        <dbReference type="ARBA" id="ARBA00004370"/>
    </source>
</evidence>
<comment type="caution">
    <text evidence="8">The sequence shown here is derived from an EMBL/GenBank/DDBJ whole genome shotgun (WGS) entry which is preliminary data.</text>
</comment>
<dbReference type="SMART" id="SM00978">
    <property type="entry name" value="Tim44"/>
    <property type="match status" value="1"/>
</dbReference>
<feature type="region of interest" description="Disordered" evidence="5">
    <location>
        <begin position="32"/>
        <end position="78"/>
    </location>
</feature>
<comment type="similarity">
    <text evidence="2">Belongs to the Tim44 family.</text>
</comment>
<dbReference type="InterPro" id="IPR016985">
    <property type="entry name" value="UCP031890_Tim44-rel"/>
</dbReference>
<keyword evidence="6" id="KW-1133">Transmembrane helix</keyword>
<evidence type="ECO:0000256" key="5">
    <source>
        <dbReference type="SAM" id="MobiDB-lite"/>
    </source>
</evidence>
<evidence type="ECO:0000313" key="9">
    <source>
        <dbReference type="Proteomes" id="UP001209755"/>
    </source>
</evidence>
<gene>
    <name evidence="8" type="ORF">M2319_003018</name>
</gene>
<dbReference type="PANTHER" id="PTHR10721:SF1">
    <property type="entry name" value="MITOCHONDRIAL IMPORT INNER MEMBRANE TRANSLOCASE SUBUNIT TIM44"/>
    <property type="match status" value="1"/>
</dbReference>
<keyword evidence="4 6" id="KW-0472">Membrane</keyword>
<organism evidence="8 9">
    <name type="scientific">Rhodobium gokarnense</name>
    <dbReference type="NCBI Taxonomy" id="364296"/>
    <lineage>
        <taxon>Bacteria</taxon>
        <taxon>Pseudomonadati</taxon>
        <taxon>Pseudomonadota</taxon>
        <taxon>Alphaproteobacteria</taxon>
        <taxon>Hyphomicrobiales</taxon>
        <taxon>Rhodobiaceae</taxon>
        <taxon>Rhodobium</taxon>
    </lineage>
</organism>
<feature type="domain" description="Tim44-like" evidence="7">
    <location>
        <begin position="92"/>
        <end position="238"/>
    </location>
</feature>
<dbReference type="InterPro" id="IPR039544">
    <property type="entry name" value="Tim44-like"/>
</dbReference>
<evidence type="ECO:0000256" key="2">
    <source>
        <dbReference type="ARBA" id="ARBA00009597"/>
    </source>
</evidence>
<dbReference type="SUPFAM" id="SSF54427">
    <property type="entry name" value="NTF2-like"/>
    <property type="match status" value="1"/>
</dbReference>
<dbReference type="PIRSF" id="PIRSF031890">
    <property type="entry name" value="UCP031890_transporter_Tim44"/>
    <property type="match status" value="1"/>
</dbReference>
<accession>A0ABT3HE37</accession>
<dbReference type="PANTHER" id="PTHR10721">
    <property type="entry name" value="MITOCHONDRIAL IMPORT INNER MEMBRANE TRANSLOCASE SUBUNIT TIM44"/>
    <property type="match status" value="1"/>
</dbReference>